<evidence type="ECO:0000259" key="2">
    <source>
        <dbReference type="Pfam" id="PF17780"/>
    </source>
</evidence>
<evidence type="ECO:0000313" key="4">
    <source>
        <dbReference type="Proteomes" id="UP001189624"/>
    </source>
</evidence>
<feature type="compositionally biased region" description="Acidic residues" evidence="1">
    <location>
        <begin position="304"/>
        <end position="317"/>
    </location>
</feature>
<keyword evidence="4" id="KW-1185">Reference proteome</keyword>
<gene>
    <name evidence="3" type="ORF">AYBTSS11_LOCUS19805</name>
</gene>
<dbReference type="EMBL" id="OY731403">
    <property type="protein sequence ID" value="CAJ1963493.1"/>
    <property type="molecule type" value="Genomic_DNA"/>
</dbReference>
<dbReference type="PANTHER" id="PTHR13138">
    <property type="entry name" value="PROTEIN LIN1"/>
    <property type="match status" value="1"/>
</dbReference>
<evidence type="ECO:0000256" key="1">
    <source>
        <dbReference type="SAM" id="MobiDB-lite"/>
    </source>
</evidence>
<dbReference type="InterPro" id="IPR039905">
    <property type="entry name" value="CD2BP2/Lin1"/>
</dbReference>
<dbReference type="PANTHER" id="PTHR13138:SF3">
    <property type="entry name" value="CD2 ANTIGEN CYTOPLASMIC TAIL-BINDING PROTEIN 2"/>
    <property type="match status" value="1"/>
</dbReference>
<dbReference type="AlphaFoldDB" id="A0AA86T1V5"/>
<feature type="compositionally biased region" description="Polar residues" evidence="1">
    <location>
        <begin position="321"/>
        <end position="342"/>
    </location>
</feature>
<dbReference type="Proteomes" id="UP001189624">
    <property type="component" value="Chromosome 6"/>
</dbReference>
<feature type="domain" description="OCRE" evidence="2">
    <location>
        <begin position="349"/>
        <end position="398"/>
    </location>
</feature>
<evidence type="ECO:0000313" key="3">
    <source>
        <dbReference type="EMBL" id="CAJ1963493.1"/>
    </source>
</evidence>
<feature type="region of interest" description="Disordered" evidence="1">
    <location>
        <begin position="287"/>
        <end position="342"/>
    </location>
</feature>
<sequence>MAAESSRSSAKRPFVEEDEEFNKKPPAKRVRFPKGRKVKPGDEVVEKGNVEEGDVDLLNPQAAAKAAAKAAKERAKQRNQITAELFSEGTGGIVNDFSVAEVTYELLCIDLLLGPRKDRQAMIGDILWQDNENFVDDGIQIEPFNLDKEREEGYFDAAGNFVEYVRENEIKDAWLDNIEVDPKYAALKSVPTNDEDDETPDLSSKDIGIMKRRIADVLEPGETVLQALRRLKGNNDRKAKMSAETKIVFDQLTEDSMKLMENGEYNVYHEKREVFDREAEGYEKLAQAKEGTSNQHLTSGEASNDGDDYDMFADDDEHNTSKPSTDQSNAVSQSSSDAINSCTEGGAMQNDYVYDESSGYYYSSSLGYYYDPNTGLYCSAASGQWYSFNEETSTYEEVDEVASNVN</sequence>
<accession>A0AA86T1V5</accession>
<dbReference type="Gramene" id="rna-AYBTSS11_LOCUS19805">
    <property type="protein sequence ID" value="CAJ1963493.1"/>
    <property type="gene ID" value="gene-AYBTSS11_LOCUS19805"/>
</dbReference>
<feature type="region of interest" description="Disordered" evidence="1">
    <location>
        <begin position="1"/>
        <end position="45"/>
    </location>
</feature>
<feature type="compositionally biased region" description="Basic residues" evidence="1">
    <location>
        <begin position="25"/>
        <end position="38"/>
    </location>
</feature>
<dbReference type="Pfam" id="PF17780">
    <property type="entry name" value="OCRE"/>
    <property type="match status" value="1"/>
</dbReference>
<reference evidence="3" key="1">
    <citation type="submission" date="2023-10" db="EMBL/GenBank/DDBJ databases">
        <authorList>
            <person name="Domelevo Entfellner J.-B."/>
        </authorList>
    </citation>
    <scope>NUCLEOTIDE SEQUENCE</scope>
</reference>
<proteinExistence type="predicted"/>
<dbReference type="GO" id="GO:0005682">
    <property type="term" value="C:U5 snRNP"/>
    <property type="evidence" value="ECO:0007669"/>
    <property type="project" value="InterPro"/>
</dbReference>
<protein>
    <recommendedName>
        <fullName evidence="2">OCRE domain-containing protein</fullName>
    </recommendedName>
</protein>
<feature type="compositionally biased region" description="Polar residues" evidence="1">
    <location>
        <begin position="290"/>
        <end position="302"/>
    </location>
</feature>
<dbReference type="InterPro" id="IPR041591">
    <property type="entry name" value="OCRE"/>
</dbReference>
<name>A0AA86T1V5_9FABA</name>
<organism evidence="3 4">
    <name type="scientific">Sphenostylis stenocarpa</name>
    <dbReference type="NCBI Taxonomy" id="92480"/>
    <lineage>
        <taxon>Eukaryota</taxon>
        <taxon>Viridiplantae</taxon>
        <taxon>Streptophyta</taxon>
        <taxon>Embryophyta</taxon>
        <taxon>Tracheophyta</taxon>
        <taxon>Spermatophyta</taxon>
        <taxon>Magnoliopsida</taxon>
        <taxon>eudicotyledons</taxon>
        <taxon>Gunneridae</taxon>
        <taxon>Pentapetalae</taxon>
        <taxon>rosids</taxon>
        <taxon>fabids</taxon>
        <taxon>Fabales</taxon>
        <taxon>Fabaceae</taxon>
        <taxon>Papilionoideae</taxon>
        <taxon>50 kb inversion clade</taxon>
        <taxon>NPAAA clade</taxon>
        <taxon>indigoferoid/millettioid clade</taxon>
        <taxon>Phaseoleae</taxon>
        <taxon>Sphenostylis</taxon>
    </lineage>
</organism>